<dbReference type="OrthoDB" id="7779229at2759"/>
<proteinExistence type="predicted"/>
<accession>A0A6P8YVT2</accession>
<feature type="chain" id="PRO_5027575558" evidence="2">
    <location>
        <begin position="24"/>
        <end position="236"/>
    </location>
</feature>
<dbReference type="RefSeq" id="XP_034109547.1">
    <property type="nucleotide sequence ID" value="XM_034253656.2"/>
</dbReference>
<dbReference type="Proteomes" id="UP000515160">
    <property type="component" value="Chromosome 3"/>
</dbReference>
<organism evidence="3 4">
    <name type="scientific">Drosophila albomicans</name>
    <name type="common">Fruit fly</name>
    <dbReference type="NCBI Taxonomy" id="7291"/>
    <lineage>
        <taxon>Eukaryota</taxon>
        <taxon>Metazoa</taxon>
        <taxon>Ecdysozoa</taxon>
        <taxon>Arthropoda</taxon>
        <taxon>Hexapoda</taxon>
        <taxon>Insecta</taxon>
        <taxon>Pterygota</taxon>
        <taxon>Neoptera</taxon>
        <taxon>Endopterygota</taxon>
        <taxon>Diptera</taxon>
        <taxon>Brachycera</taxon>
        <taxon>Muscomorpha</taxon>
        <taxon>Ephydroidea</taxon>
        <taxon>Drosophilidae</taxon>
        <taxon>Drosophila</taxon>
    </lineage>
</organism>
<protein>
    <submittedName>
        <fullName evidence="4">Uncharacterized protein LOC117571488</fullName>
    </submittedName>
</protein>
<evidence type="ECO:0000256" key="1">
    <source>
        <dbReference type="SAM" id="MobiDB-lite"/>
    </source>
</evidence>
<evidence type="ECO:0000313" key="4">
    <source>
        <dbReference type="RefSeq" id="XP_034109547.1"/>
    </source>
</evidence>
<feature type="signal peptide" evidence="2">
    <location>
        <begin position="1"/>
        <end position="23"/>
    </location>
</feature>
<reference evidence="4" key="1">
    <citation type="submission" date="2025-08" db="UniProtKB">
        <authorList>
            <consortium name="RefSeq"/>
        </authorList>
    </citation>
    <scope>IDENTIFICATION</scope>
    <source>
        <strain evidence="4">15112-1751.03</strain>
        <tissue evidence="4">Whole Adult</tissue>
    </source>
</reference>
<evidence type="ECO:0000313" key="3">
    <source>
        <dbReference type="Proteomes" id="UP000515160"/>
    </source>
</evidence>
<keyword evidence="3" id="KW-1185">Reference proteome</keyword>
<keyword evidence="2" id="KW-0732">Signal</keyword>
<dbReference type="GeneID" id="117571488"/>
<evidence type="ECO:0000256" key="2">
    <source>
        <dbReference type="SAM" id="SignalP"/>
    </source>
</evidence>
<name>A0A6P8YVT2_DROAB</name>
<gene>
    <name evidence="4" type="primary">LOC117571488</name>
</gene>
<feature type="region of interest" description="Disordered" evidence="1">
    <location>
        <begin position="117"/>
        <end position="144"/>
    </location>
</feature>
<dbReference type="AlphaFoldDB" id="A0A6P8YVT2"/>
<sequence length="236" mass="26472">MFGFRHILLLLVALWAVLAIGLAKESEELVKEEVIEIENKPQKVIHVIPQELPVRQDRNKDQMNSELFQIQTLRPGGKVGRQRQYLDSRRMRPAAKHGEATLSALKNSNTFELKAFPKQKLKTKQQKQLQFPPETKSSPSDPDTALPIQVTPGAYPIYYVVSKTNGRFGKFPIKSFRSPAEFAKYLIKSKAEPIPRNQRFETAPLVVTPVTTPVATRATTEGSVVRLLVGSSLTAL</sequence>